<evidence type="ECO:0000256" key="9">
    <source>
        <dbReference type="ARBA" id="ARBA00048679"/>
    </source>
</evidence>
<comment type="catalytic activity">
    <reaction evidence="9">
        <text>L-seryl-[protein] + ATP = O-phospho-L-seryl-[protein] + ADP + H(+)</text>
        <dbReference type="Rhea" id="RHEA:17989"/>
        <dbReference type="Rhea" id="RHEA-COMP:9863"/>
        <dbReference type="Rhea" id="RHEA-COMP:11604"/>
        <dbReference type="ChEBI" id="CHEBI:15378"/>
        <dbReference type="ChEBI" id="CHEBI:29999"/>
        <dbReference type="ChEBI" id="CHEBI:30616"/>
        <dbReference type="ChEBI" id="CHEBI:83421"/>
        <dbReference type="ChEBI" id="CHEBI:456216"/>
        <dbReference type="EC" id="2.7.11.1"/>
    </reaction>
</comment>
<feature type="compositionally biased region" description="Basic and acidic residues" evidence="11">
    <location>
        <begin position="1109"/>
        <end position="1121"/>
    </location>
</feature>
<dbReference type="InterPro" id="IPR000719">
    <property type="entry name" value="Prot_kinase_dom"/>
</dbReference>
<evidence type="ECO:0000256" key="1">
    <source>
        <dbReference type="ARBA" id="ARBA00010886"/>
    </source>
</evidence>
<evidence type="ECO:0000256" key="6">
    <source>
        <dbReference type="ARBA" id="ARBA00022777"/>
    </source>
</evidence>
<dbReference type="PROSITE" id="PS00107">
    <property type="entry name" value="PROTEIN_KINASE_ATP"/>
    <property type="match status" value="1"/>
</dbReference>
<evidence type="ECO:0000256" key="8">
    <source>
        <dbReference type="ARBA" id="ARBA00047899"/>
    </source>
</evidence>
<comment type="catalytic activity">
    <reaction evidence="8">
        <text>L-threonyl-[protein] + ATP = O-phospho-L-threonyl-[protein] + ADP + H(+)</text>
        <dbReference type="Rhea" id="RHEA:46608"/>
        <dbReference type="Rhea" id="RHEA-COMP:11060"/>
        <dbReference type="Rhea" id="RHEA-COMP:11605"/>
        <dbReference type="ChEBI" id="CHEBI:15378"/>
        <dbReference type="ChEBI" id="CHEBI:30013"/>
        <dbReference type="ChEBI" id="CHEBI:30616"/>
        <dbReference type="ChEBI" id="CHEBI:61977"/>
        <dbReference type="ChEBI" id="CHEBI:456216"/>
        <dbReference type="EC" id="2.7.11.1"/>
    </reaction>
</comment>
<dbReference type="PANTHER" id="PTHR44899">
    <property type="entry name" value="CAMK FAMILY PROTEIN KINASE"/>
    <property type="match status" value="1"/>
</dbReference>
<feature type="region of interest" description="Disordered" evidence="11">
    <location>
        <begin position="735"/>
        <end position="799"/>
    </location>
</feature>
<feature type="compositionally biased region" description="Acidic residues" evidence="11">
    <location>
        <begin position="741"/>
        <end position="756"/>
    </location>
</feature>
<dbReference type="GO" id="GO:0005524">
    <property type="term" value="F:ATP binding"/>
    <property type="evidence" value="ECO:0007669"/>
    <property type="project" value="UniProtKB-UniRule"/>
</dbReference>
<dbReference type="PROSITE" id="PS50011">
    <property type="entry name" value="PROTEIN_KINASE_DOM"/>
    <property type="match status" value="1"/>
</dbReference>
<dbReference type="FunFam" id="3.30.200.20:FF:000097">
    <property type="entry name" value="Probable serine/threonine-protein kinase nek1"/>
    <property type="match status" value="1"/>
</dbReference>
<feature type="compositionally biased region" description="Polar residues" evidence="11">
    <location>
        <begin position="1138"/>
        <end position="1149"/>
    </location>
</feature>
<gene>
    <name evidence="13" type="ORF">OC842_003170</name>
</gene>
<evidence type="ECO:0000313" key="13">
    <source>
        <dbReference type="EMBL" id="KAK0532826.1"/>
    </source>
</evidence>
<feature type="compositionally biased region" description="Low complexity" evidence="11">
    <location>
        <begin position="988"/>
        <end position="1001"/>
    </location>
</feature>
<feature type="compositionally biased region" description="Basic and acidic residues" evidence="11">
    <location>
        <begin position="828"/>
        <end position="839"/>
    </location>
</feature>
<dbReference type="InterPro" id="IPR008271">
    <property type="entry name" value="Ser/Thr_kinase_AS"/>
</dbReference>
<evidence type="ECO:0000256" key="11">
    <source>
        <dbReference type="SAM" id="MobiDB-lite"/>
    </source>
</evidence>
<dbReference type="SUPFAM" id="SSF56112">
    <property type="entry name" value="Protein kinase-like (PK-like)"/>
    <property type="match status" value="1"/>
</dbReference>
<comment type="similarity">
    <text evidence="1">Belongs to the protein kinase superfamily. NEK Ser/Thr protein kinase family. NIMA subfamily.</text>
</comment>
<keyword evidence="14" id="KW-1185">Reference proteome</keyword>
<comment type="caution">
    <text evidence="13">The sequence shown here is derived from an EMBL/GenBank/DDBJ whole genome shotgun (WGS) entry which is preliminary data.</text>
</comment>
<feature type="compositionally biased region" description="Polar residues" evidence="11">
    <location>
        <begin position="1043"/>
        <end position="1060"/>
    </location>
</feature>
<reference evidence="13" key="1">
    <citation type="journal article" date="2023" name="PhytoFront">
        <title>Draft Genome Resources of Seven Strains of Tilletia horrida, Causal Agent of Kernel Smut of Rice.</title>
        <authorList>
            <person name="Khanal S."/>
            <person name="Antony Babu S."/>
            <person name="Zhou X.G."/>
        </authorList>
    </citation>
    <scope>NUCLEOTIDE SEQUENCE</scope>
    <source>
        <strain evidence="13">TX3</strain>
    </source>
</reference>
<feature type="compositionally biased region" description="Low complexity" evidence="11">
    <location>
        <begin position="879"/>
        <end position="892"/>
    </location>
</feature>
<feature type="compositionally biased region" description="Basic and acidic residues" evidence="11">
    <location>
        <begin position="448"/>
        <end position="470"/>
    </location>
</feature>
<feature type="domain" description="Protein kinase" evidence="12">
    <location>
        <begin position="22"/>
        <end position="331"/>
    </location>
</feature>
<dbReference type="GO" id="GO:0004674">
    <property type="term" value="F:protein serine/threonine kinase activity"/>
    <property type="evidence" value="ECO:0007669"/>
    <property type="project" value="UniProtKB-KW"/>
</dbReference>
<dbReference type="InterPro" id="IPR017441">
    <property type="entry name" value="Protein_kinase_ATP_BS"/>
</dbReference>
<proteinExistence type="inferred from homology"/>
<dbReference type="PROSITE" id="PS00108">
    <property type="entry name" value="PROTEIN_KINASE_ST"/>
    <property type="match status" value="1"/>
</dbReference>
<feature type="binding site" evidence="10">
    <location>
        <position position="51"/>
    </location>
    <ligand>
        <name>ATP</name>
        <dbReference type="ChEBI" id="CHEBI:30616"/>
    </ligand>
</feature>
<keyword evidence="7 10" id="KW-0067">ATP-binding</keyword>
<dbReference type="InterPro" id="IPR051131">
    <property type="entry name" value="NEK_Ser/Thr_kinase_NIMA"/>
</dbReference>
<evidence type="ECO:0000256" key="3">
    <source>
        <dbReference type="ARBA" id="ARBA00022527"/>
    </source>
</evidence>
<keyword evidence="4" id="KW-0808">Transferase</keyword>
<dbReference type="CDD" id="cd08217">
    <property type="entry name" value="STKc_Nek2"/>
    <property type="match status" value="1"/>
</dbReference>
<dbReference type="InterPro" id="IPR011009">
    <property type="entry name" value="Kinase-like_dom_sf"/>
</dbReference>
<dbReference type="SMART" id="SM00220">
    <property type="entry name" value="S_TKc"/>
    <property type="match status" value="1"/>
</dbReference>
<keyword evidence="3" id="KW-0723">Serine/threonine-protein kinase</keyword>
<evidence type="ECO:0000256" key="7">
    <source>
        <dbReference type="ARBA" id="ARBA00022840"/>
    </source>
</evidence>
<name>A0AAN6JRG7_9BASI</name>
<accession>A0AAN6JRG7</accession>
<feature type="compositionally biased region" description="Low complexity" evidence="11">
    <location>
        <begin position="1158"/>
        <end position="1176"/>
    </location>
</feature>
<dbReference type="PANTHER" id="PTHR44899:SF10">
    <property type="entry name" value="NIMA-RELATED KINASE 2"/>
    <property type="match status" value="1"/>
</dbReference>
<evidence type="ECO:0000256" key="10">
    <source>
        <dbReference type="PROSITE-ProRule" id="PRU10141"/>
    </source>
</evidence>
<dbReference type="Proteomes" id="UP001176521">
    <property type="component" value="Unassembled WGS sequence"/>
</dbReference>
<evidence type="ECO:0000256" key="2">
    <source>
        <dbReference type="ARBA" id="ARBA00012513"/>
    </source>
</evidence>
<organism evidence="13 14">
    <name type="scientific">Tilletia horrida</name>
    <dbReference type="NCBI Taxonomy" id="155126"/>
    <lineage>
        <taxon>Eukaryota</taxon>
        <taxon>Fungi</taxon>
        <taxon>Dikarya</taxon>
        <taxon>Basidiomycota</taxon>
        <taxon>Ustilaginomycotina</taxon>
        <taxon>Exobasidiomycetes</taxon>
        <taxon>Tilletiales</taxon>
        <taxon>Tilletiaceae</taxon>
        <taxon>Tilletia</taxon>
    </lineage>
</organism>
<keyword evidence="5 10" id="KW-0547">Nucleotide-binding</keyword>
<dbReference type="EC" id="2.7.11.1" evidence="2"/>
<feature type="compositionally biased region" description="Low complexity" evidence="11">
    <location>
        <begin position="924"/>
        <end position="935"/>
    </location>
</feature>
<feature type="compositionally biased region" description="Low complexity" evidence="11">
    <location>
        <begin position="1021"/>
        <end position="1042"/>
    </location>
</feature>
<feature type="compositionally biased region" description="Polar residues" evidence="11">
    <location>
        <begin position="478"/>
        <end position="490"/>
    </location>
</feature>
<dbReference type="EMBL" id="JAPDMQ010000151">
    <property type="protein sequence ID" value="KAK0532826.1"/>
    <property type="molecule type" value="Genomic_DNA"/>
</dbReference>
<feature type="region of interest" description="Disordered" evidence="11">
    <location>
        <begin position="448"/>
        <end position="553"/>
    </location>
</feature>
<feature type="region of interest" description="Disordered" evidence="11">
    <location>
        <begin position="877"/>
        <end position="1060"/>
    </location>
</feature>
<feature type="region of interest" description="Disordered" evidence="11">
    <location>
        <begin position="819"/>
        <end position="862"/>
    </location>
</feature>
<feature type="compositionally biased region" description="Acidic residues" evidence="11">
    <location>
        <begin position="769"/>
        <end position="778"/>
    </location>
</feature>
<evidence type="ECO:0000259" key="12">
    <source>
        <dbReference type="PROSITE" id="PS50011"/>
    </source>
</evidence>
<keyword evidence="6" id="KW-0418">Kinase</keyword>
<evidence type="ECO:0000256" key="4">
    <source>
        <dbReference type="ARBA" id="ARBA00022679"/>
    </source>
</evidence>
<evidence type="ECO:0000313" key="14">
    <source>
        <dbReference type="Proteomes" id="UP001176521"/>
    </source>
</evidence>
<sequence length="1304" mass="135773">MHLQQQQQQQQQLAAPTALTGYEPMDVIGNGTFGIIRKVRRISDGRVFARKELNFERMSERDRKQIVAEVNILRNLGHDNIVKYEERFVDQDRGMLYIVMEYCEGGDLGSVIKRYRRSDTYLQEQTVWCYLAQMARALDACHYRGVAPDPPDQPDDCSPLAHAIELNPASHSDATAAATAAAATAAGSPHQSGLAILHRDLKPENVFLDALGNIKLGDFGLSKQVGTAELARTYVGTPYYMSPELATGGPYDAKSDIWALGCIVYELCARKPPFDAANQAELTIKIKAGEVPHLPAQYSPELGNVVRAMLSLNPRNRPTTRHLLQIYQIQLCLKHLDVNALARNLIFERDQLRHTQAQLEAAEVELQRREAALQAAPSSIGEAERQAFAAQVAELEAREANLVERLAQVEAREAQVIANEVDAEKRRAELEKKYIDWYDGERKRAEEVLQENREREEEIRARRESRERARAARKSAATNSSVGEQTTSVKSGRGSGASENAGGESTGQANGKEDRSAEGPRQADANVTTRSRRPPRVSAMRPADTTGAAGEMSYTTSSRYMNVTAGGPGSNSMVGGVHASASARNLRTLPSNTNILPARRVVSGPRASRVSMAAPAAAENASVMMMDVDTSAFNGPAHNSVSTTHHGGQHHHLLMRERLLGMHPVGSPRSALRADTSARFRSGAGVRPAVARLGGLLGAGGDEVVVEMDCSPAPLPTAARSIKASRVSRAAASVVANGRVEEEEEEQEEEEEEEKEQGDGALPLASDGGSDEWIDQDGLESGGSAKTSTSPSRFAVGTNKNAGGCGNLFAWRAANRADDTDFEDDSADAAHGDGEEHRAGAGRGTRRTAADSSGFDSDVAMESPIAVKIRQVAYRRSLAAATQAPQQTRAGADAAPTSSSPGEHGVNSSSGNGGGAVTDSPGHRLQQQFGRLQLGEAQQVAQAQMRRTPPLPQPAPSSDCDDNAGLGPHSSPIRRTRTSTGPRAGDGSSSSAATNSSSCAAPGGDEEDLPSPFIKRVNRMDSPAGGPGSSSSAANSKSSDSGVTATGVTSSKTSGVLSSHIANGNGNGAGTTFPIRSSSAHNLLVKAVAGNAAHKAAAAAAAQQAANSENERAARRAEIENQRPTASIYPALPVSVASGGTTERSSSALQAIRARRQSTVGSSAGASASSSSSMTAANGTVRGGAAGLSGARPSAGVARRLSTVGAAAGVGSASVAAAGGAPASRVLAGAGVKIGAGRTSLKPSAAGAAPAGRVMGPSSASAGVGVGAAAHGHGPPSVAVGGAGALIPGVGRRRSLLIKRDALS</sequence>
<feature type="region of interest" description="Disordered" evidence="11">
    <location>
        <begin position="1102"/>
        <end position="1176"/>
    </location>
</feature>
<dbReference type="Pfam" id="PF00069">
    <property type="entry name" value="Pkinase"/>
    <property type="match status" value="2"/>
</dbReference>
<dbReference type="Gene3D" id="1.10.510.10">
    <property type="entry name" value="Transferase(Phosphotransferase) domain 1"/>
    <property type="match status" value="2"/>
</dbReference>
<dbReference type="Gene3D" id="3.30.200.20">
    <property type="entry name" value="Phosphorylase Kinase, domain 1"/>
    <property type="match status" value="2"/>
</dbReference>
<evidence type="ECO:0000256" key="5">
    <source>
        <dbReference type="ARBA" id="ARBA00022741"/>
    </source>
</evidence>
<feature type="compositionally biased region" description="Low complexity" evidence="11">
    <location>
        <begin position="496"/>
        <end position="507"/>
    </location>
</feature>
<protein>
    <recommendedName>
        <fullName evidence="2">non-specific serine/threonine protein kinase</fullName>
        <ecNumber evidence="2">2.7.11.1</ecNumber>
    </recommendedName>
</protein>